<evidence type="ECO:0000313" key="4">
    <source>
        <dbReference type="EMBL" id="CCH70447.1"/>
    </source>
</evidence>
<feature type="domain" description="HTH tetR-type" evidence="3">
    <location>
        <begin position="11"/>
        <end position="70"/>
    </location>
</feature>
<dbReference type="Gene3D" id="1.10.357.10">
    <property type="entry name" value="Tetracycline Repressor, domain 2"/>
    <property type="match status" value="1"/>
</dbReference>
<sequence>MTRRAPALAPEDRRAALVEVTLPLVLEHGRAVTTAQIAEAAGVAQGTIFRVFATKEELVEEAIDSAFDMDAYIRAVEALQPRRTLDETVTELAQLMIQRFSQVFAVISIAGHKKSPPRQNAEDWVRRISTAHTRLLEPFADELTLPPGEVMRFVRLLAFSGSNPHITEGNLLTAAEISAIVLDGSRRKGP</sequence>
<dbReference type="SUPFAM" id="SSF46689">
    <property type="entry name" value="Homeodomain-like"/>
    <property type="match status" value="1"/>
</dbReference>
<reference evidence="4 5" key="1">
    <citation type="journal article" date="2013" name="ISME J.">
        <title>A metabolic model for members of the genus Tetrasphaera involved in enhanced biological phosphorus removal.</title>
        <authorList>
            <person name="Kristiansen R."/>
            <person name="Nguyen H.T.T."/>
            <person name="Saunders A.M."/>
            <person name="Nielsen J.L."/>
            <person name="Wimmer R."/>
            <person name="Le V.Q."/>
            <person name="McIlroy S.J."/>
            <person name="Petrovski S."/>
            <person name="Seviour R.J."/>
            <person name="Calteau A."/>
            <person name="Nielsen K.L."/>
            <person name="Nielsen P.H."/>
        </authorList>
    </citation>
    <scope>NUCLEOTIDE SEQUENCE [LARGE SCALE GENOMIC DNA]</scope>
    <source>
        <strain evidence="4 5">Lp2</strain>
    </source>
</reference>
<dbReference type="HOGENOM" id="CLU_113325_0_0_11"/>
<dbReference type="Proteomes" id="UP000013167">
    <property type="component" value="Unassembled WGS sequence"/>
</dbReference>
<dbReference type="Pfam" id="PF00440">
    <property type="entry name" value="TetR_N"/>
    <property type="match status" value="1"/>
</dbReference>
<keyword evidence="1 2" id="KW-0238">DNA-binding</keyword>
<gene>
    <name evidence="4" type="ORF">BN10_580012</name>
</gene>
<dbReference type="eggNOG" id="COG1309">
    <property type="taxonomic scope" value="Bacteria"/>
</dbReference>
<dbReference type="OrthoDB" id="3539650at2"/>
<evidence type="ECO:0000256" key="2">
    <source>
        <dbReference type="PROSITE-ProRule" id="PRU00335"/>
    </source>
</evidence>
<name>N0E0M7_9MICO</name>
<dbReference type="PRINTS" id="PR00455">
    <property type="entry name" value="HTHTETR"/>
</dbReference>
<dbReference type="PROSITE" id="PS50977">
    <property type="entry name" value="HTH_TETR_2"/>
    <property type="match status" value="1"/>
</dbReference>
<proteinExistence type="predicted"/>
<dbReference type="GO" id="GO:0000976">
    <property type="term" value="F:transcription cis-regulatory region binding"/>
    <property type="evidence" value="ECO:0007669"/>
    <property type="project" value="TreeGrafter"/>
</dbReference>
<dbReference type="InterPro" id="IPR050109">
    <property type="entry name" value="HTH-type_TetR-like_transc_reg"/>
</dbReference>
<keyword evidence="5" id="KW-1185">Reference proteome</keyword>
<evidence type="ECO:0000259" key="3">
    <source>
        <dbReference type="PROSITE" id="PS50977"/>
    </source>
</evidence>
<dbReference type="STRING" id="1193181.BN10_580012"/>
<dbReference type="GO" id="GO:0003700">
    <property type="term" value="F:DNA-binding transcription factor activity"/>
    <property type="evidence" value="ECO:0007669"/>
    <property type="project" value="TreeGrafter"/>
</dbReference>
<dbReference type="AlphaFoldDB" id="N0E0M7"/>
<dbReference type="RefSeq" id="WP_010850296.1">
    <property type="nucleotide sequence ID" value="NZ_HF570956.1"/>
</dbReference>
<comment type="caution">
    <text evidence="4">The sequence shown here is derived from an EMBL/GenBank/DDBJ whole genome shotgun (WGS) entry which is preliminary data.</text>
</comment>
<protein>
    <submittedName>
        <fullName evidence="4">Regulatory protein, TetR</fullName>
    </submittedName>
</protein>
<organism evidence="4 5">
    <name type="scientific">Phycicoccus elongatus Lp2</name>
    <dbReference type="NCBI Taxonomy" id="1193181"/>
    <lineage>
        <taxon>Bacteria</taxon>
        <taxon>Bacillati</taxon>
        <taxon>Actinomycetota</taxon>
        <taxon>Actinomycetes</taxon>
        <taxon>Micrococcales</taxon>
        <taxon>Intrasporangiaceae</taxon>
        <taxon>Phycicoccus</taxon>
    </lineage>
</organism>
<feature type="DNA-binding region" description="H-T-H motif" evidence="2">
    <location>
        <begin position="33"/>
        <end position="52"/>
    </location>
</feature>
<dbReference type="EMBL" id="CAIZ01000128">
    <property type="protein sequence ID" value="CCH70447.1"/>
    <property type="molecule type" value="Genomic_DNA"/>
</dbReference>
<accession>N0E0M7</accession>
<dbReference type="PANTHER" id="PTHR30055:SF226">
    <property type="entry name" value="HTH-TYPE TRANSCRIPTIONAL REGULATOR PKSA"/>
    <property type="match status" value="1"/>
</dbReference>
<dbReference type="InterPro" id="IPR001647">
    <property type="entry name" value="HTH_TetR"/>
</dbReference>
<evidence type="ECO:0000256" key="1">
    <source>
        <dbReference type="ARBA" id="ARBA00023125"/>
    </source>
</evidence>
<dbReference type="InterPro" id="IPR009057">
    <property type="entry name" value="Homeodomain-like_sf"/>
</dbReference>
<evidence type="ECO:0000313" key="5">
    <source>
        <dbReference type="Proteomes" id="UP000013167"/>
    </source>
</evidence>
<dbReference type="PANTHER" id="PTHR30055">
    <property type="entry name" value="HTH-TYPE TRANSCRIPTIONAL REGULATOR RUTR"/>
    <property type="match status" value="1"/>
</dbReference>